<evidence type="ECO:0000313" key="11">
    <source>
        <dbReference type="Proteomes" id="UP001265746"/>
    </source>
</evidence>
<dbReference type="InterPro" id="IPR050309">
    <property type="entry name" value="Type-B_Carboxylest/Lipase"/>
</dbReference>
<proteinExistence type="inferred from homology"/>
<protein>
    <recommendedName>
        <fullName evidence="8">Carboxylic ester hydrolase</fullName>
        <ecNumber evidence="8">3.1.1.-</ecNumber>
    </recommendedName>
</protein>
<evidence type="ECO:0000256" key="3">
    <source>
        <dbReference type="ARBA" id="ARBA00022525"/>
    </source>
</evidence>
<dbReference type="GO" id="GO:0016787">
    <property type="term" value="F:hydrolase activity"/>
    <property type="evidence" value="ECO:0007669"/>
    <property type="project" value="UniProtKB-KW"/>
</dbReference>
<organism evidence="10 11">
    <name type="scientific">Phomopsis amygdali</name>
    <name type="common">Fusicoccum amygdali</name>
    <dbReference type="NCBI Taxonomy" id="1214568"/>
    <lineage>
        <taxon>Eukaryota</taxon>
        <taxon>Fungi</taxon>
        <taxon>Dikarya</taxon>
        <taxon>Ascomycota</taxon>
        <taxon>Pezizomycotina</taxon>
        <taxon>Sordariomycetes</taxon>
        <taxon>Sordariomycetidae</taxon>
        <taxon>Diaporthales</taxon>
        <taxon>Diaporthaceae</taxon>
        <taxon>Diaporthe</taxon>
    </lineage>
</organism>
<evidence type="ECO:0000259" key="9">
    <source>
        <dbReference type="Pfam" id="PF00135"/>
    </source>
</evidence>
<evidence type="ECO:0000256" key="1">
    <source>
        <dbReference type="ARBA" id="ARBA00004613"/>
    </source>
</evidence>
<feature type="signal peptide" evidence="8">
    <location>
        <begin position="1"/>
        <end position="20"/>
    </location>
</feature>
<reference evidence="10" key="1">
    <citation type="submission" date="2023-06" db="EMBL/GenBank/DDBJ databases">
        <authorList>
            <person name="Noh H."/>
        </authorList>
    </citation>
    <scope>NUCLEOTIDE SEQUENCE</scope>
    <source>
        <strain evidence="10">DUCC20226</strain>
    </source>
</reference>
<evidence type="ECO:0000256" key="8">
    <source>
        <dbReference type="RuleBase" id="RU361235"/>
    </source>
</evidence>
<keyword evidence="5 8" id="KW-0378">Hydrolase</keyword>
<dbReference type="Gene3D" id="3.40.50.1820">
    <property type="entry name" value="alpha/beta hydrolase"/>
    <property type="match status" value="1"/>
</dbReference>
<dbReference type="GO" id="GO:0006629">
    <property type="term" value="P:lipid metabolic process"/>
    <property type="evidence" value="ECO:0007669"/>
    <property type="project" value="UniProtKB-KW"/>
</dbReference>
<feature type="domain" description="Carboxylesterase type B" evidence="9">
    <location>
        <begin position="38"/>
        <end position="584"/>
    </location>
</feature>
<dbReference type="Proteomes" id="UP001265746">
    <property type="component" value="Unassembled WGS sequence"/>
</dbReference>
<dbReference type="FunFam" id="3.40.50.1820:FF:000213">
    <property type="entry name" value="Carboxylic ester hydrolase"/>
    <property type="match status" value="1"/>
</dbReference>
<keyword evidence="7" id="KW-0325">Glycoprotein</keyword>
<evidence type="ECO:0000256" key="4">
    <source>
        <dbReference type="ARBA" id="ARBA00022729"/>
    </source>
</evidence>
<comment type="caution">
    <text evidence="10">The sequence shown here is derived from an EMBL/GenBank/DDBJ whole genome shotgun (WGS) entry which is preliminary data.</text>
</comment>
<dbReference type="InterPro" id="IPR029058">
    <property type="entry name" value="AB_hydrolase_fold"/>
</dbReference>
<evidence type="ECO:0000256" key="6">
    <source>
        <dbReference type="ARBA" id="ARBA00023098"/>
    </source>
</evidence>
<evidence type="ECO:0000313" key="10">
    <source>
        <dbReference type="EMBL" id="KAK2615737.1"/>
    </source>
</evidence>
<dbReference type="EC" id="3.1.1.-" evidence="8"/>
<comment type="similarity">
    <text evidence="2 8">Belongs to the type-B carboxylesterase/lipase family.</text>
</comment>
<dbReference type="SUPFAM" id="SSF53474">
    <property type="entry name" value="alpha/beta-Hydrolases"/>
    <property type="match status" value="1"/>
</dbReference>
<gene>
    <name evidence="10" type="ORF">N8I77_002469</name>
</gene>
<dbReference type="InterPro" id="IPR019826">
    <property type="entry name" value="Carboxylesterase_B_AS"/>
</dbReference>
<keyword evidence="11" id="KW-1185">Reference proteome</keyword>
<accession>A0AAD9W951</accession>
<evidence type="ECO:0000256" key="7">
    <source>
        <dbReference type="ARBA" id="ARBA00023180"/>
    </source>
</evidence>
<sequence length="595" mass="64236">MMLTFFCALLLSTLHDGVYAAPRIKSAKEKRLFGPTVKITTPSATIEGSALPFIGSAGGFVENFKGIPFAQPPVGNNRLRPPVPLDPSQAMGNVDATTLLPKQCPQFLLGEDIQIPNVPGVATDVLETIVDSPLLKNNIIGGQEDCLTINVQRPAGTKEGDKLPVMLWIFGGGFELGSTAMYDGSNVVARSVELGKPVVFAAVNYRVGGFGFLAGKEILAEGSANLGLLDQRLGMQWVADNIAAFGGDPDKVTLWGESAGAISIFDQLIANNGDITYKGKPLFRAAIMNSGSAVPTDPVDSAKAQQVYDAVVQGVGCSGQADTLQCLREAEYEKLLKSMNSVPGILSFNALALSYLPRPDGKFLVSLPEQFATTGKLPNIPFILGDQKDEGTLFGIFTSNISTTDDFKTYLKTLYFTNTDPQIVDEFVDVYPDDPTQGSPYDTGTENNFYPQFKRVAALLGDAVFTLSRRAVLNITTGVQPGVKRWSYLSQYDQGTPVLGTFHGSDLIQVFYGIKDNFAASAIVNYFLNFAYNLDPNDASGGTRAAEGEQLINWPDWASSNQLVVFDADKASLMPDTFRQPQFEFLLKNSGNLHF</sequence>
<keyword evidence="3" id="KW-0964">Secreted</keyword>
<feature type="chain" id="PRO_5041778227" description="Carboxylic ester hydrolase" evidence="8">
    <location>
        <begin position="21"/>
        <end position="595"/>
    </location>
</feature>
<comment type="subcellular location">
    <subcellularLocation>
        <location evidence="1">Secreted</location>
    </subcellularLocation>
</comment>
<evidence type="ECO:0000256" key="5">
    <source>
        <dbReference type="ARBA" id="ARBA00022801"/>
    </source>
</evidence>
<dbReference type="Pfam" id="PF00135">
    <property type="entry name" value="COesterase"/>
    <property type="match status" value="1"/>
</dbReference>
<dbReference type="PANTHER" id="PTHR11559">
    <property type="entry name" value="CARBOXYLESTERASE"/>
    <property type="match status" value="1"/>
</dbReference>
<dbReference type="PROSITE" id="PS00122">
    <property type="entry name" value="CARBOXYLESTERASE_B_1"/>
    <property type="match status" value="1"/>
</dbReference>
<name>A0AAD9W951_PHOAM</name>
<dbReference type="InterPro" id="IPR002018">
    <property type="entry name" value="CarbesteraseB"/>
</dbReference>
<keyword evidence="6" id="KW-0443">Lipid metabolism</keyword>
<dbReference type="AlphaFoldDB" id="A0AAD9W951"/>
<evidence type="ECO:0000256" key="2">
    <source>
        <dbReference type="ARBA" id="ARBA00005964"/>
    </source>
</evidence>
<dbReference type="GO" id="GO:0005576">
    <property type="term" value="C:extracellular region"/>
    <property type="evidence" value="ECO:0007669"/>
    <property type="project" value="UniProtKB-SubCell"/>
</dbReference>
<dbReference type="EMBL" id="JAUJFL010000001">
    <property type="protein sequence ID" value="KAK2615737.1"/>
    <property type="molecule type" value="Genomic_DNA"/>
</dbReference>
<keyword evidence="4 8" id="KW-0732">Signal</keyword>